<feature type="region of interest" description="Disordered" evidence="8">
    <location>
        <begin position="197"/>
        <end position="226"/>
    </location>
</feature>
<feature type="region of interest" description="Disordered" evidence="8">
    <location>
        <begin position="525"/>
        <end position="546"/>
    </location>
</feature>
<feature type="compositionally biased region" description="Gly residues" evidence="8">
    <location>
        <begin position="295"/>
        <end position="310"/>
    </location>
</feature>
<feature type="region of interest" description="Disordered" evidence="8">
    <location>
        <begin position="481"/>
        <end position="504"/>
    </location>
</feature>
<dbReference type="InterPro" id="IPR051649">
    <property type="entry name" value="CUT_Homeobox"/>
</dbReference>
<feature type="region of interest" description="Disordered" evidence="8">
    <location>
        <begin position="292"/>
        <end position="313"/>
    </location>
</feature>
<dbReference type="Gene3D" id="1.10.260.40">
    <property type="entry name" value="lambda repressor-like DNA-binding domains"/>
    <property type="match status" value="1"/>
</dbReference>
<gene>
    <name evidence="10" type="ORF">MONAX_5E040742</name>
</gene>
<evidence type="ECO:0000313" key="10">
    <source>
        <dbReference type="EMBL" id="VTJ68928.1"/>
    </source>
</evidence>
<comment type="subcellular location">
    <subcellularLocation>
        <location evidence="1">Nucleus</location>
    </subcellularLocation>
</comment>
<dbReference type="AlphaFoldDB" id="A0A5E4BH31"/>
<feature type="domain" description="CUT" evidence="9">
    <location>
        <begin position="308"/>
        <end position="394"/>
    </location>
</feature>
<accession>A0A5E4BH31</accession>
<comment type="caution">
    <text evidence="10">The sequence shown here is derived from an EMBL/GenBank/DDBJ whole genome shotgun (WGS) entry which is preliminary data.</text>
</comment>
<dbReference type="SMART" id="SM01109">
    <property type="entry name" value="CUT"/>
    <property type="match status" value="1"/>
</dbReference>
<reference evidence="10" key="1">
    <citation type="submission" date="2019-04" db="EMBL/GenBank/DDBJ databases">
        <authorList>
            <person name="Alioto T."/>
            <person name="Alioto T."/>
        </authorList>
    </citation>
    <scope>NUCLEOTIDE SEQUENCE [LARGE SCALE GENOMIC DNA]</scope>
</reference>
<dbReference type="Proteomes" id="UP000335636">
    <property type="component" value="Unassembled WGS sequence"/>
</dbReference>
<feature type="region of interest" description="Disordered" evidence="8">
    <location>
        <begin position="130"/>
        <end position="160"/>
    </location>
</feature>
<feature type="compositionally biased region" description="Pro residues" evidence="8">
    <location>
        <begin position="146"/>
        <end position="156"/>
    </location>
</feature>
<dbReference type="PROSITE" id="PS51042">
    <property type="entry name" value="CUT"/>
    <property type="match status" value="1"/>
</dbReference>
<keyword evidence="6" id="KW-0804">Transcription</keyword>
<dbReference type="Pfam" id="PF02376">
    <property type="entry name" value="CUT"/>
    <property type="match status" value="1"/>
</dbReference>
<evidence type="ECO:0000256" key="6">
    <source>
        <dbReference type="ARBA" id="ARBA00023163"/>
    </source>
</evidence>
<protein>
    <recommendedName>
        <fullName evidence="9">CUT domain-containing protein</fullName>
    </recommendedName>
</protein>
<dbReference type="SUPFAM" id="SSF47413">
    <property type="entry name" value="lambda repressor-like DNA-binding domains"/>
    <property type="match status" value="1"/>
</dbReference>
<proteinExistence type="inferred from homology"/>
<dbReference type="PANTHER" id="PTHR14057:SF34">
    <property type="entry name" value="ONE CUT DOMAIN FAMILY MEMBER 3"/>
    <property type="match status" value="1"/>
</dbReference>
<evidence type="ECO:0000256" key="5">
    <source>
        <dbReference type="ARBA" id="ARBA00023155"/>
    </source>
</evidence>
<keyword evidence="3" id="KW-0805">Transcription regulation</keyword>
<keyword evidence="11" id="KW-1185">Reference proteome</keyword>
<keyword evidence="4" id="KW-0238">DNA-binding</keyword>
<dbReference type="PANTHER" id="PTHR14057">
    <property type="entry name" value="TRANSCRIPTION FACTOR ONECUT"/>
    <property type="match status" value="1"/>
</dbReference>
<dbReference type="InterPro" id="IPR003350">
    <property type="entry name" value="CUT_dom"/>
</dbReference>
<feature type="region of interest" description="Disordered" evidence="8">
    <location>
        <begin position="694"/>
        <end position="722"/>
    </location>
</feature>
<evidence type="ECO:0000256" key="3">
    <source>
        <dbReference type="ARBA" id="ARBA00023015"/>
    </source>
</evidence>
<dbReference type="FunFam" id="1.10.260.40:FF:000005">
    <property type="entry name" value="One cut domain family member"/>
    <property type="match status" value="1"/>
</dbReference>
<evidence type="ECO:0000256" key="7">
    <source>
        <dbReference type="ARBA" id="ARBA00023242"/>
    </source>
</evidence>
<evidence type="ECO:0000259" key="9">
    <source>
        <dbReference type="PROSITE" id="PS51042"/>
    </source>
</evidence>
<feature type="compositionally biased region" description="Pro residues" evidence="8">
    <location>
        <begin position="212"/>
        <end position="221"/>
    </location>
</feature>
<keyword evidence="5" id="KW-0371">Homeobox</keyword>
<comment type="similarity">
    <text evidence="2">Belongs to the CUT homeobox family.</text>
</comment>
<evidence type="ECO:0000256" key="1">
    <source>
        <dbReference type="ARBA" id="ARBA00004123"/>
    </source>
</evidence>
<dbReference type="GO" id="GO:0005634">
    <property type="term" value="C:nucleus"/>
    <property type="evidence" value="ECO:0007669"/>
    <property type="project" value="UniProtKB-SubCell"/>
</dbReference>
<keyword evidence="7" id="KW-0539">Nucleus</keyword>
<dbReference type="GO" id="GO:0000978">
    <property type="term" value="F:RNA polymerase II cis-regulatory region sequence-specific DNA binding"/>
    <property type="evidence" value="ECO:0007669"/>
    <property type="project" value="TreeGrafter"/>
</dbReference>
<dbReference type="EMBL" id="CABDUW010000444">
    <property type="protein sequence ID" value="VTJ68928.1"/>
    <property type="molecule type" value="Genomic_DNA"/>
</dbReference>
<dbReference type="InterPro" id="IPR010982">
    <property type="entry name" value="Lambda_DNA-bd_dom_sf"/>
</dbReference>
<evidence type="ECO:0000256" key="2">
    <source>
        <dbReference type="ARBA" id="ARBA00008190"/>
    </source>
</evidence>
<evidence type="ECO:0000256" key="4">
    <source>
        <dbReference type="ARBA" id="ARBA00023125"/>
    </source>
</evidence>
<name>A0A5E4BH31_MARMO</name>
<evidence type="ECO:0000256" key="8">
    <source>
        <dbReference type="SAM" id="MobiDB-lite"/>
    </source>
</evidence>
<sequence>MELSLESLGGLHGVAHAQAGELLSPGHARSAAAQHRSLVAPGRPGLVAGMASLLDGGGGGGGAGGAGGAGSAGGGADFRGELAGPLHPAMGMACEAPGLGGTYTTLTPLQHLPPLAAVADKFHQHAAAAAVAGAHAGHPHAHPHPAAAPPPPPPPQRLAASVSGSFTLMRDERAALASVGHLYGPYGKELPAMGSPLSPLPNALPPALHSAPQPPPPPPPLAAYGAPGHLAGDKLLPPAAFEPHAALLGRAEDALARGLPGGGGSAGGGGAGGGGAAGLLAPLGGLAAAGAHGPHSGGGGPGGGSGGPGAGTAAEEINTKEVAQRITAELKRYSIPQAIFAQRILCRSQGTLSDLLRNPKPWSKLKSGRETFRRMWKWLQEPEFQRMSALRLAERGLWAPQRPAARRQSARTPSPLSYRAPYCSPQARSRLDRCLRLCGFVSTPKGEKGIVRSPTPCRPAALSGMGVVVLLCPRTSRRCQLGGPLPSSRRAQEGPLSVQPRATESVLSPSPGALFFVAQPRRSIAPSPTPAAGKGHPRMGGGGAALGTLSSGAQRPSHPGLASCPPLPAFAPGGVHPALCFSVLSFPFPRPTTLSPQTAPYFQLARRISPAPRSFFSLASVSLNPTQAAASWDPYAPPCCSWVYRNPGHTPSCVCGGAGEPLAQEGGLFLATLGRGLHTPATGTIAASSTRSMVFSSTGEPRRAGQAGAQARLPISQESRRA</sequence>
<evidence type="ECO:0000313" key="11">
    <source>
        <dbReference type="Proteomes" id="UP000335636"/>
    </source>
</evidence>
<organism evidence="10 11">
    <name type="scientific">Marmota monax</name>
    <name type="common">Woodchuck</name>
    <dbReference type="NCBI Taxonomy" id="9995"/>
    <lineage>
        <taxon>Eukaryota</taxon>
        <taxon>Metazoa</taxon>
        <taxon>Chordata</taxon>
        <taxon>Craniata</taxon>
        <taxon>Vertebrata</taxon>
        <taxon>Euteleostomi</taxon>
        <taxon>Mammalia</taxon>
        <taxon>Eutheria</taxon>
        <taxon>Euarchontoglires</taxon>
        <taxon>Glires</taxon>
        <taxon>Rodentia</taxon>
        <taxon>Sciuromorpha</taxon>
        <taxon>Sciuridae</taxon>
        <taxon>Xerinae</taxon>
        <taxon>Marmotini</taxon>
        <taxon>Marmota</taxon>
    </lineage>
</organism>
<dbReference type="GO" id="GO:0000981">
    <property type="term" value="F:DNA-binding transcription factor activity, RNA polymerase II-specific"/>
    <property type="evidence" value="ECO:0007669"/>
    <property type="project" value="TreeGrafter"/>
</dbReference>